<feature type="domain" description="Terpene synthase metal-binding" evidence="5">
    <location>
        <begin position="54"/>
        <end position="136"/>
    </location>
</feature>
<evidence type="ECO:0000256" key="3">
    <source>
        <dbReference type="ARBA" id="ARBA00022842"/>
    </source>
</evidence>
<comment type="caution">
    <text evidence="6">The sequence shown here is derived from an EMBL/GenBank/DDBJ whole genome shotgun (WGS) entry which is preliminary data.</text>
</comment>
<protein>
    <recommendedName>
        <fullName evidence="5">Terpene synthase metal-binding domain-containing protein</fullName>
    </recommendedName>
</protein>
<evidence type="ECO:0000256" key="1">
    <source>
        <dbReference type="ARBA" id="ARBA00001946"/>
    </source>
</evidence>
<proteinExistence type="predicted"/>
<dbReference type="GO" id="GO:0010333">
    <property type="term" value="F:terpene synthase activity"/>
    <property type="evidence" value="ECO:0007669"/>
    <property type="project" value="InterPro"/>
</dbReference>
<dbReference type="AlphaFoldDB" id="A0A835PYT2"/>
<dbReference type="SUPFAM" id="SSF48576">
    <property type="entry name" value="Terpenoid synthases"/>
    <property type="match status" value="1"/>
</dbReference>
<evidence type="ECO:0000256" key="2">
    <source>
        <dbReference type="ARBA" id="ARBA00022723"/>
    </source>
</evidence>
<evidence type="ECO:0000313" key="6">
    <source>
        <dbReference type="EMBL" id="KAG0458427.1"/>
    </source>
</evidence>
<evidence type="ECO:0000313" key="7">
    <source>
        <dbReference type="EMBL" id="KAG0460158.1"/>
    </source>
</evidence>
<dbReference type="Pfam" id="PF03936">
    <property type="entry name" value="Terpene_synth_C"/>
    <property type="match status" value="1"/>
</dbReference>
<dbReference type="GO" id="GO:0000287">
    <property type="term" value="F:magnesium ion binding"/>
    <property type="evidence" value="ECO:0007669"/>
    <property type="project" value="InterPro"/>
</dbReference>
<dbReference type="EMBL" id="JADCNL010000012">
    <property type="protein sequence ID" value="KAG0458427.1"/>
    <property type="molecule type" value="Genomic_DNA"/>
</dbReference>
<reference evidence="8 9" key="1">
    <citation type="journal article" date="2020" name="Nat. Food">
        <title>A phased Vanilla planifolia genome enables genetic improvement of flavour and production.</title>
        <authorList>
            <person name="Hasing T."/>
            <person name="Tang H."/>
            <person name="Brym M."/>
            <person name="Khazi F."/>
            <person name="Huang T."/>
            <person name="Chambers A.H."/>
        </authorList>
    </citation>
    <scope>NUCLEOTIDE SEQUENCE [LARGE SCALE GENOMIC DNA]</scope>
    <source>
        <tissue evidence="6">Leaf</tissue>
    </source>
</reference>
<dbReference type="InterPro" id="IPR050148">
    <property type="entry name" value="Terpene_synthase-like"/>
</dbReference>
<keyword evidence="4" id="KW-0456">Lyase</keyword>
<keyword evidence="8" id="KW-1185">Reference proteome</keyword>
<organism evidence="6 8">
    <name type="scientific">Vanilla planifolia</name>
    <name type="common">Vanilla</name>
    <dbReference type="NCBI Taxonomy" id="51239"/>
    <lineage>
        <taxon>Eukaryota</taxon>
        <taxon>Viridiplantae</taxon>
        <taxon>Streptophyta</taxon>
        <taxon>Embryophyta</taxon>
        <taxon>Tracheophyta</taxon>
        <taxon>Spermatophyta</taxon>
        <taxon>Magnoliopsida</taxon>
        <taxon>Liliopsida</taxon>
        <taxon>Asparagales</taxon>
        <taxon>Orchidaceae</taxon>
        <taxon>Vanilloideae</taxon>
        <taxon>Vanilleae</taxon>
        <taxon>Vanilla</taxon>
    </lineage>
</organism>
<comment type="cofactor">
    <cofactor evidence="1">
        <name>Mg(2+)</name>
        <dbReference type="ChEBI" id="CHEBI:18420"/>
    </cofactor>
</comment>
<dbReference type="Proteomes" id="UP000636800">
    <property type="component" value="Chromosome 12"/>
</dbReference>
<name>A0A835PYT2_VANPL</name>
<dbReference type="EMBL" id="JADCNM010000012">
    <property type="protein sequence ID" value="KAG0460158.1"/>
    <property type="molecule type" value="Genomic_DNA"/>
</dbReference>
<dbReference type="Proteomes" id="UP000639772">
    <property type="component" value="Chromosome 12"/>
</dbReference>
<dbReference type="OrthoDB" id="672026at2759"/>
<dbReference type="PANTHER" id="PTHR31225:SF0">
    <property type="entry name" value="S-(+)-LINALOOL SYNTHASE, CHLOROPLASTIC"/>
    <property type="match status" value="1"/>
</dbReference>
<dbReference type="InterPro" id="IPR005630">
    <property type="entry name" value="Terpene_synthase_metal-bd"/>
</dbReference>
<evidence type="ECO:0000313" key="9">
    <source>
        <dbReference type="Proteomes" id="UP000639772"/>
    </source>
</evidence>
<dbReference type="GO" id="GO:0016114">
    <property type="term" value="P:terpenoid biosynthetic process"/>
    <property type="evidence" value="ECO:0007669"/>
    <property type="project" value="InterPro"/>
</dbReference>
<keyword evidence="3" id="KW-0460">Magnesium</keyword>
<keyword evidence="2" id="KW-0479">Metal-binding</keyword>
<accession>A0A835PYT2</accession>
<dbReference type="Gene3D" id="1.10.600.10">
    <property type="entry name" value="Farnesyl Diphosphate Synthase"/>
    <property type="match status" value="1"/>
</dbReference>
<dbReference type="PANTHER" id="PTHR31225">
    <property type="entry name" value="OS04G0344100 PROTEIN-RELATED"/>
    <property type="match status" value="1"/>
</dbReference>
<sequence length="188" mass="21906">MKNSSSSPRLSKVGIAMQGFPIRNEMVHIRNYSESSRVSEKWTNNHRNSYGLYPFYTLLSDEASRETVAMLNNDTFKSFELIALSLRLWDDLGSAKDENQEGLDGSYLECYMKEYDASLESARKHAMEMISNAWKELNKECLLSNNFSQSFKQAMLNTVRMINVMYTYEDQRLPMLEEYSRLNLLEDI</sequence>
<evidence type="ECO:0000313" key="8">
    <source>
        <dbReference type="Proteomes" id="UP000636800"/>
    </source>
</evidence>
<dbReference type="InterPro" id="IPR008949">
    <property type="entry name" value="Isoprenoid_synthase_dom_sf"/>
</dbReference>
<evidence type="ECO:0000259" key="5">
    <source>
        <dbReference type="Pfam" id="PF03936"/>
    </source>
</evidence>
<gene>
    <name evidence="7" type="ORF">HPP92_023286</name>
    <name evidence="6" type="ORF">HPP92_023584</name>
</gene>
<evidence type="ECO:0000256" key="4">
    <source>
        <dbReference type="ARBA" id="ARBA00023239"/>
    </source>
</evidence>